<evidence type="ECO:0000313" key="2">
    <source>
        <dbReference type="Proteomes" id="UP000826271"/>
    </source>
</evidence>
<sequence>MDEKETIELWFRSCHKNLSKEDFVLFLTGVWFLWYNRNKKVMENLDTPPDILVMKIRAFVSTYQESNLTQINGVEDPLTAAWKPPDEGVIKINFDGGNFSEQVDTGSGVIGLDQPDSYLHGVKSITLSAHRQNALSSLVGDASAIPQDILNLVLAELA</sequence>
<dbReference type="EMBL" id="WHWC01000001">
    <property type="protein sequence ID" value="KAG8390467.1"/>
    <property type="molecule type" value="Genomic_DNA"/>
</dbReference>
<protein>
    <submittedName>
        <fullName evidence="1">Uncharacterized protein</fullName>
    </submittedName>
</protein>
<dbReference type="AlphaFoldDB" id="A0AAV6YE18"/>
<comment type="caution">
    <text evidence="1">The sequence shown here is derived from an EMBL/GenBank/DDBJ whole genome shotgun (WGS) entry which is preliminary data.</text>
</comment>
<proteinExistence type="predicted"/>
<name>A0AAV6YE18_9LAMI</name>
<gene>
    <name evidence="1" type="ORF">BUALT_Bualt01G0086300</name>
</gene>
<organism evidence="1 2">
    <name type="scientific">Buddleja alternifolia</name>
    <dbReference type="NCBI Taxonomy" id="168488"/>
    <lineage>
        <taxon>Eukaryota</taxon>
        <taxon>Viridiplantae</taxon>
        <taxon>Streptophyta</taxon>
        <taxon>Embryophyta</taxon>
        <taxon>Tracheophyta</taxon>
        <taxon>Spermatophyta</taxon>
        <taxon>Magnoliopsida</taxon>
        <taxon>eudicotyledons</taxon>
        <taxon>Gunneridae</taxon>
        <taxon>Pentapetalae</taxon>
        <taxon>asterids</taxon>
        <taxon>lamiids</taxon>
        <taxon>Lamiales</taxon>
        <taxon>Scrophulariaceae</taxon>
        <taxon>Buddlejeae</taxon>
        <taxon>Buddleja</taxon>
    </lineage>
</organism>
<reference evidence="1" key="1">
    <citation type="submission" date="2019-10" db="EMBL/GenBank/DDBJ databases">
        <authorList>
            <person name="Zhang R."/>
            <person name="Pan Y."/>
            <person name="Wang J."/>
            <person name="Ma R."/>
            <person name="Yu S."/>
        </authorList>
    </citation>
    <scope>NUCLEOTIDE SEQUENCE</scope>
    <source>
        <strain evidence="1">LA-IB0</strain>
        <tissue evidence="1">Leaf</tissue>
    </source>
</reference>
<accession>A0AAV6YE18</accession>
<dbReference type="Proteomes" id="UP000826271">
    <property type="component" value="Unassembled WGS sequence"/>
</dbReference>
<evidence type="ECO:0000313" key="1">
    <source>
        <dbReference type="EMBL" id="KAG8390467.1"/>
    </source>
</evidence>
<keyword evidence="2" id="KW-1185">Reference proteome</keyword>